<evidence type="ECO:0000313" key="1">
    <source>
        <dbReference type="EMBL" id="RSL44198.1"/>
    </source>
</evidence>
<name>A0A428NTR6_9HYPO</name>
<dbReference type="EMBL" id="NKCI01000298">
    <property type="protein sequence ID" value="RSL44198.1"/>
    <property type="molecule type" value="Genomic_DNA"/>
</dbReference>
<accession>A0A428NTR6</accession>
<dbReference type="SMART" id="SM00248">
    <property type="entry name" value="ANK"/>
    <property type="match status" value="3"/>
</dbReference>
<sequence>MERLSPEVLSMIMEHCDLPGLIALTSLCGRFRGVGWPKLLRGQFPASSTVPGILAIVSTYEDPEICLSLLRKAMDSESKATQVQQSITFNPKSKSFEWVHQTALHVAASRGLTLVVDFLLGKGVPHGRPTTDSRTVLEAAVYANKLDIVRNLIDRISISREDQNNAIYAAVAIGSKDMLGLFLSKGWDLGPNGQTHVFEAALDSPLGVYKQMIPHLRAHGVQITEDAFVRMWDAFIEGGSLLPLWLHSDRRPAAIPSFLQFEMSLLDVIEDQEMIYAGDTLTSIRTSNPGVLDHIIPEKIRHGFFIRPKTMVSLIKGDETLRRNVWHEMRRMAARFAAGPEGMGQIRVEMPRALEAFQILRDHFYHEWIGREIALFPKLFVTTVDSLIATGFELSFAGLEKKLFQVPH</sequence>
<proteinExistence type="predicted"/>
<dbReference type="Proteomes" id="UP000288168">
    <property type="component" value="Unassembled WGS sequence"/>
</dbReference>
<comment type="caution">
    <text evidence="1">The sequence shown here is derived from an EMBL/GenBank/DDBJ whole genome shotgun (WGS) entry which is preliminary data.</text>
</comment>
<gene>
    <name evidence="1" type="ORF">CEP54_014777</name>
</gene>
<dbReference type="Pfam" id="PF12796">
    <property type="entry name" value="Ank_2"/>
    <property type="match status" value="1"/>
</dbReference>
<keyword evidence="2" id="KW-1185">Reference proteome</keyword>
<dbReference type="Gene3D" id="1.25.40.20">
    <property type="entry name" value="Ankyrin repeat-containing domain"/>
    <property type="match status" value="1"/>
</dbReference>
<dbReference type="InterPro" id="IPR036770">
    <property type="entry name" value="Ankyrin_rpt-contain_sf"/>
</dbReference>
<dbReference type="PANTHER" id="PTHR22677">
    <property type="entry name" value="ANKYRIN REPEAT DOMAIN-CONTAINING PROTEIN 60"/>
    <property type="match status" value="1"/>
</dbReference>
<dbReference type="AlphaFoldDB" id="A0A428NTR6"/>
<dbReference type="InterPro" id="IPR002110">
    <property type="entry name" value="Ankyrin_rpt"/>
</dbReference>
<dbReference type="SUPFAM" id="SSF48403">
    <property type="entry name" value="Ankyrin repeat"/>
    <property type="match status" value="1"/>
</dbReference>
<reference evidence="1 2" key="1">
    <citation type="submission" date="2017-06" db="EMBL/GenBank/DDBJ databases">
        <title>Comparative genomic analysis of Ambrosia Fusariam Clade fungi.</title>
        <authorList>
            <person name="Stajich J.E."/>
            <person name="Carrillo J."/>
            <person name="Kijimoto T."/>
            <person name="Eskalen A."/>
            <person name="O'Donnell K."/>
            <person name="Kasson M."/>
        </authorList>
    </citation>
    <scope>NUCLEOTIDE SEQUENCE [LARGE SCALE GENOMIC DNA]</scope>
    <source>
        <strain evidence="1 2">NRRL62584</strain>
    </source>
</reference>
<organism evidence="1 2">
    <name type="scientific">Fusarium duplospermum</name>
    <dbReference type="NCBI Taxonomy" id="1325734"/>
    <lineage>
        <taxon>Eukaryota</taxon>
        <taxon>Fungi</taxon>
        <taxon>Dikarya</taxon>
        <taxon>Ascomycota</taxon>
        <taxon>Pezizomycotina</taxon>
        <taxon>Sordariomycetes</taxon>
        <taxon>Hypocreomycetidae</taxon>
        <taxon>Hypocreales</taxon>
        <taxon>Nectriaceae</taxon>
        <taxon>Fusarium</taxon>
        <taxon>Fusarium solani species complex</taxon>
    </lineage>
</organism>
<dbReference type="OrthoDB" id="10295990at2759"/>
<evidence type="ECO:0000313" key="2">
    <source>
        <dbReference type="Proteomes" id="UP000288168"/>
    </source>
</evidence>
<dbReference type="PANTHER" id="PTHR22677:SF4">
    <property type="entry name" value="USHER SYNDROME TYPE-1G PROTEIN-LIKE PROTEIN"/>
    <property type="match status" value="1"/>
</dbReference>
<dbReference type="InterPro" id="IPR039323">
    <property type="entry name" value="ANKRD_45/46/60"/>
</dbReference>
<protein>
    <submittedName>
        <fullName evidence="1">Uncharacterized protein</fullName>
    </submittedName>
</protein>